<reference evidence="8 9" key="1">
    <citation type="submission" date="2016-09" db="EMBL/GenBank/DDBJ databases">
        <authorList>
            <person name="Capua I."/>
            <person name="De Benedictis P."/>
            <person name="Joannis T."/>
            <person name="Lombin L.H."/>
            <person name="Cattoli G."/>
        </authorList>
    </citation>
    <scope>NUCLEOTIDE SEQUENCE [LARGE SCALE GENOMIC DNA]</scope>
    <source>
        <strain evidence="8 9">ISLP-3</strain>
    </source>
</reference>
<feature type="region of interest" description="Disordered" evidence="5">
    <location>
        <begin position="451"/>
        <end position="475"/>
    </location>
</feature>
<dbReference type="EMBL" id="FMYH01000010">
    <property type="protein sequence ID" value="SDD70238.1"/>
    <property type="molecule type" value="Genomic_DNA"/>
</dbReference>
<dbReference type="CDD" id="cd17393">
    <property type="entry name" value="MFS_MosC_like"/>
    <property type="match status" value="1"/>
</dbReference>
<dbReference type="PROSITE" id="PS50850">
    <property type="entry name" value="MFS"/>
    <property type="match status" value="1"/>
</dbReference>
<feature type="transmembrane region" description="Helical" evidence="6">
    <location>
        <begin position="65"/>
        <end position="83"/>
    </location>
</feature>
<dbReference type="InterPro" id="IPR051788">
    <property type="entry name" value="MFS_Transporter"/>
</dbReference>
<sequence length="475" mass="48704">MFLLSLFLLLGINTSSWLARLPTVREMLDLSTADLGMVLLAGAFGSLAAVTLAGSIVARFGGRRVLVVAAIGSFFALALEGIGPTVGSTAILAFGLVLNGMSIALMNVPQNVETAAVERRMGRAVLPQFHAAFSIGAVLGSLIGAACSMLGVPVLAQFLTITTITLVWRLIAIPHVVLDTHLPDDVRWDRADTARSARVRKAEIRAGVVVPEPGTSGPRAAMGARRASLGSALGAWREPRTLFIGVVIMAASLSEGSANNWLPIAVVDGFAETEAIGAFVFGAFVTAMTIVRMFGTRLIDSYGRVVTLRLSGAVAIVGLLLFGFAPNLLVAGAGVVLWGMGAALAVPLGIAAASDDPLKAAARVSVVSAFASMSSLAAPPLLGLAAEAIGARHALTLIVVALVASVLLSKHVAKVLPEAATVTAPALPDAAEPVAAASAPAMPATVGEARPIVRTEHTPAQRAADQKVPQERVDA</sequence>
<protein>
    <submittedName>
        <fullName evidence="8">Fucose permease</fullName>
    </submittedName>
</protein>
<keyword evidence="2 6" id="KW-0812">Transmembrane</keyword>
<keyword evidence="9" id="KW-1185">Reference proteome</keyword>
<gene>
    <name evidence="8" type="ORF">SAMN05216410_0023</name>
</gene>
<dbReference type="InterPro" id="IPR036259">
    <property type="entry name" value="MFS_trans_sf"/>
</dbReference>
<dbReference type="Gene3D" id="1.20.1250.20">
    <property type="entry name" value="MFS general substrate transporter like domains"/>
    <property type="match status" value="2"/>
</dbReference>
<dbReference type="SUPFAM" id="SSF103473">
    <property type="entry name" value="MFS general substrate transporter"/>
    <property type="match status" value="1"/>
</dbReference>
<feature type="transmembrane region" description="Helical" evidence="6">
    <location>
        <begin position="360"/>
        <end position="378"/>
    </location>
</feature>
<dbReference type="RefSeq" id="WP_175559180.1">
    <property type="nucleotide sequence ID" value="NZ_FMYH01000010.1"/>
</dbReference>
<accession>A0A1G6WWF9</accession>
<evidence type="ECO:0000256" key="6">
    <source>
        <dbReference type="SAM" id="Phobius"/>
    </source>
</evidence>
<dbReference type="GO" id="GO:0005886">
    <property type="term" value="C:plasma membrane"/>
    <property type="evidence" value="ECO:0007669"/>
    <property type="project" value="UniProtKB-SubCell"/>
</dbReference>
<keyword evidence="3 6" id="KW-1133">Transmembrane helix</keyword>
<evidence type="ECO:0000313" key="8">
    <source>
        <dbReference type="EMBL" id="SDD70238.1"/>
    </source>
</evidence>
<keyword evidence="4 6" id="KW-0472">Membrane</keyword>
<dbReference type="PANTHER" id="PTHR23514">
    <property type="entry name" value="BYPASS OF STOP CODON PROTEIN 6"/>
    <property type="match status" value="1"/>
</dbReference>
<proteinExistence type="predicted"/>
<evidence type="ECO:0000259" key="7">
    <source>
        <dbReference type="PROSITE" id="PS50850"/>
    </source>
</evidence>
<dbReference type="PANTHER" id="PTHR23514:SF13">
    <property type="entry name" value="INNER MEMBRANE PROTEIN YBJJ"/>
    <property type="match status" value="1"/>
</dbReference>
<feature type="transmembrane region" description="Helical" evidence="6">
    <location>
        <begin position="275"/>
        <end position="294"/>
    </location>
</feature>
<dbReference type="InterPro" id="IPR011701">
    <property type="entry name" value="MFS"/>
</dbReference>
<feature type="transmembrane region" description="Helical" evidence="6">
    <location>
        <begin position="129"/>
        <end position="152"/>
    </location>
</feature>
<organism evidence="8 9">
    <name type="scientific">Sanguibacter gelidistatuariae</name>
    <dbReference type="NCBI Taxonomy" id="1814289"/>
    <lineage>
        <taxon>Bacteria</taxon>
        <taxon>Bacillati</taxon>
        <taxon>Actinomycetota</taxon>
        <taxon>Actinomycetes</taxon>
        <taxon>Micrococcales</taxon>
        <taxon>Sanguibacteraceae</taxon>
        <taxon>Sanguibacter</taxon>
    </lineage>
</organism>
<evidence type="ECO:0000256" key="1">
    <source>
        <dbReference type="ARBA" id="ARBA00004651"/>
    </source>
</evidence>
<evidence type="ECO:0000256" key="3">
    <source>
        <dbReference type="ARBA" id="ARBA00022989"/>
    </source>
</evidence>
<evidence type="ECO:0000256" key="2">
    <source>
        <dbReference type="ARBA" id="ARBA00022692"/>
    </source>
</evidence>
<feature type="domain" description="Major facilitator superfamily (MFS) profile" evidence="7">
    <location>
        <begin position="1"/>
        <end position="417"/>
    </location>
</feature>
<feature type="transmembrane region" description="Helical" evidence="6">
    <location>
        <begin position="390"/>
        <end position="408"/>
    </location>
</feature>
<feature type="transmembrane region" description="Helical" evidence="6">
    <location>
        <begin position="331"/>
        <end position="353"/>
    </location>
</feature>
<feature type="transmembrane region" description="Helical" evidence="6">
    <location>
        <begin position="89"/>
        <end position="108"/>
    </location>
</feature>
<evidence type="ECO:0000313" key="9">
    <source>
        <dbReference type="Proteomes" id="UP000199039"/>
    </source>
</evidence>
<dbReference type="GO" id="GO:0022857">
    <property type="term" value="F:transmembrane transporter activity"/>
    <property type="evidence" value="ECO:0007669"/>
    <property type="project" value="InterPro"/>
</dbReference>
<dbReference type="Pfam" id="PF07690">
    <property type="entry name" value="MFS_1"/>
    <property type="match status" value="1"/>
</dbReference>
<evidence type="ECO:0000256" key="4">
    <source>
        <dbReference type="ARBA" id="ARBA00023136"/>
    </source>
</evidence>
<dbReference type="AlphaFoldDB" id="A0A1G6WWF9"/>
<feature type="transmembrane region" description="Helical" evidence="6">
    <location>
        <begin position="158"/>
        <end position="178"/>
    </location>
</feature>
<name>A0A1G6WWF9_9MICO</name>
<comment type="subcellular location">
    <subcellularLocation>
        <location evidence="1">Cell membrane</location>
        <topology evidence="1">Multi-pass membrane protein</topology>
    </subcellularLocation>
</comment>
<feature type="transmembrane region" description="Helical" evidence="6">
    <location>
        <begin position="306"/>
        <end position="325"/>
    </location>
</feature>
<feature type="transmembrane region" description="Helical" evidence="6">
    <location>
        <begin position="36"/>
        <end position="58"/>
    </location>
</feature>
<dbReference type="STRING" id="1814289.SAMN05216410_0023"/>
<feature type="transmembrane region" description="Helical" evidence="6">
    <location>
        <begin position="242"/>
        <end position="263"/>
    </location>
</feature>
<dbReference type="InterPro" id="IPR020846">
    <property type="entry name" value="MFS_dom"/>
</dbReference>
<dbReference type="Proteomes" id="UP000199039">
    <property type="component" value="Unassembled WGS sequence"/>
</dbReference>
<evidence type="ECO:0000256" key="5">
    <source>
        <dbReference type="SAM" id="MobiDB-lite"/>
    </source>
</evidence>